<dbReference type="AlphaFoldDB" id="M0D7A5"/>
<comment type="cofactor">
    <cofactor evidence="1">
        <name>Zn(2+)</name>
        <dbReference type="ChEBI" id="CHEBI:29105"/>
    </cofactor>
</comment>
<dbReference type="InterPro" id="IPR050378">
    <property type="entry name" value="Metallo-dep_Hydrolases_sf"/>
</dbReference>
<sequence>MTVDLAVVGGTLATADGTVEAGLAVDDGRIAAIGRERDLPSADRTVDVDGRVVMPGVVDPHVHLDGFNSIDSYETGTAAAALGGVTSVINFAWQTWTGEREKHADGPVWTDTGSLCDAVARQRAKASDALVDYGLHATVTADDRSVFEEFAELAELGVTSVKFFTAYDIGLSNGFLRLAFGRLAAEDLVALVHTEDAAVCEALTDRQRERGAGAPTDYPAARPDYAEAMALADAVTVARETDCKYYGVHTSSAAAAAELADAREDGGLVRGETCPHYLALTDAAYAEQGARALQSPPLRSAADADALFDALADGTLSTVGTDHVASTAAEKAVDEWWDCPFGVNSLQTSLPVMHDEAVVERGWSLSALVRLMCRTPAETFGLPRKGRLEVGADADFVVFDPTATHRIDAADNASRADYSVYDGREVTGRVEATWVRGERVAADGEVVAEPGHGGYLHREVPEWGPRGGPA</sequence>
<dbReference type="InterPro" id="IPR032466">
    <property type="entry name" value="Metal_Hydrolase"/>
</dbReference>
<comment type="similarity">
    <text evidence="2">Belongs to the metallo-dependent hydrolases superfamily. Hydantoinase/dihydropyrimidinase family.</text>
</comment>
<dbReference type="InterPro" id="IPR006680">
    <property type="entry name" value="Amidohydro-rel"/>
</dbReference>
<dbReference type="InterPro" id="IPR011059">
    <property type="entry name" value="Metal-dep_hydrolase_composite"/>
</dbReference>
<evidence type="ECO:0000256" key="1">
    <source>
        <dbReference type="ARBA" id="ARBA00001947"/>
    </source>
</evidence>
<reference evidence="5 6" key="1">
    <citation type="journal article" date="2014" name="PLoS Genet.">
        <title>Phylogenetically driven sequencing of extremely halophilic archaea reveals strategies for static and dynamic osmo-response.</title>
        <authorList>
            <person name="Becker E.A."/>
            <person name="Seitzer P.M."/>
            <person name="Tritt A."/>
            <person name="Larsen D."/>
            <person name="Krusor M."/>
            <person name="Yao A.I."/>
            <person name="Wu D."/>
            <person name="Madern D."/>
            <person name="Eisen J.A."/>
            <person name="Darling A.E."/>
            <person name="Facciotti M.T."/>
        </authorList>
    </citation>
    <scope>NUCLEOTIDE SEQUENCE [LARGE SCALE GENOMIC DNA]</scope>
    <source>
        <strain evidence="5 6">2-9-1</strain>
    </source>
</reference>
<dbReference type="GO" id="GO:0016812">
    <property type="term" value="F:hydrolase activity, acting on carbon-nitrogen (but not peptide) bonds, in cyclic amides"/>
    <property type="evidence" value="ECO:0007669"/>
    <property type="project" value="TreeGrafter"/>
</dbReference>
<dbReference type="SUPFAM" id="SSF51556">
    <property type="entry name" value="Metallo-dependent hydrolases"/>
    <property type="match status" value="1"/>
</dbReference>
<dbReference type="PATRIC" id="fig|797114.5.peg.70"/>
<keyword evidence="6" id="KW-1185">Reference proteome</keyword>
<dbReference type="Proteomes" id="UP000011626">
    <property type="component" value="Unassembled WGS sequence"/>
</dbReference>
<dbReference type="OrthoDB" id="8791at2157"/>
<evidence type="ECO:0000259" key="4">
    <source>
        <dbReference type="Pfam" id="PF01979"/>
    </source>
</evidence>
<protein>
    <submittedName>
        <fullName evidence="5">Amidohydrolase</fullName>
    </submittedName>
</protein>
<keyword evidence="5" id="KW-0378">Hydrolase</keyword>
<dbReference type="PANTHER" id="PTHR11647:SF1">
    <property type="entry name" value="COLLAPSIN RESPONSE MEDIATOR PROTEIN"/>
    <property type="match status" value="1"/>
</dbReference>
<dbReference type="RefSeq" id="WP_006881725.1">
    <property type="nucleotide sequence ID" value="NZ_AOIU01000003.1"/>
</dbReference>
<evidence type="ECO:0000313" key="5">
    <source>
        <dbReference type="EMBL" id="ELZ30547.1"/>
    </source>
</evidence>
<dbReference type="Gene3D" id="3.20.20.140">
    <property type="entry name" value="Metal-dependent hydrolases"/>
    <property type="match status" value="1"/>
</dbReference>
<evidence type="ECO:0000313" key="6">
    <source>
        <dbReference type="Proteomes" id="UP000011626"/>
    </source>
</evidence>
<accession>M0D7A5</accession>
<dbReference type="SUPFAM" id="SSF51338">
    <property type="entry name" value="Composite domain of metallo-dependent hydrolases"/>
    <property type="match status" value="1"/>
</dbReference>
<keyword evidence="3" id="KW-0597">Phosphoprotein</keyword>
<proteinExistence type="inferred from homology"/>
<evidence type="ECO:0000256" key="2">
    <source>
        <dbReference type="ARBA" id="ARBA00008829"/>
    </source>
</evidence>
<feature type="domain" description="Amidohydrolase-related" evidence="4">
    <location>
        <begin position="52"/>
        <end position="440"/>
    </location>
</feature>
<comment type="caution">
    <text evidence="5">The sequence shown here is derived from an EMBL/GenBank/DDBJ whole genome shotgun (WGS) entry which is preliminary data.</text>
</comment>
<dbReference type="EMBL" id="AOIU01000003">
    <property type="protein sequence ID" value="ELZ30547.1"/>
    <property type="molecule type" value="Genomic_DNA"/>
</dbReference>
<dbReference type="eggNOG" id="arCOG00689">
    <property type="taxonomic scope" value="Archaea"/>
</dbReference>
<organism evidence="5 6">
    <name type="scientific">Halosimplex carlsbadense 2-9-1</name>
    <dbReference type="NCBI Taxonomy" id="797114"/>
    <lineage>
        <taxon>Archaea</taxon>
        <taxon>Methanobacteriati</taxon>
        <taxon>Methanobacteriota</taxon>
        <taxon>Stenosarchaea group</taxon>
        <taxon>Halobacteria</taxon>
        <taxon>Halobacteriales</taxon>
        <taxon>Haloarculaceae</taxon>
        <taxon>Halosimplex</taxon>
    </lineage>
</organism>
<dbReference type="GO" id="GO:0005829">
    <property type="term" value="C:cytosol"/>
    <property type="evidence" value="ECO:0007669"/>
    <property type="project" value="TreeGrafter"/>
</dbReference>
<dbReference type="PANTHER" id="PTHR11647">
    <property type="entry name" value="HYDRANTOINASE/DIHYDROPYRIMIDINASE FAMILY MEMBER"/>
    <property type="match status" value="1"/>
</dbReference>
<dbReference type="STRING" id="797114.C475_00345"/>
<evidence type="ECO:0000256" key="3">
    <source>
        <dbReference type="ARBA" id="ARBA00022553"/>
    </source>
</evidence>
<dbReference type="Pfam" id="PF01979">
    <property type="entry name" value="Amidohydro_1"/>
    <property type="match status" value="1"/>
</dbReference>
<dbReference type="Gene3D" id="2.30.40.10">
    <property type="entry name" value="Urease, subunit C, domain 1"/>
    <property type="match status" value="1"/>
</dbReference>
<name>M0D7A5_9EURY</name>
<gene>
    <name evidence="5" type="ORF">C475_00345</name>
</gene>
<dbReference type="FunFam" id="3.20.20.140:FF:000217">
    <property type="entry name" value="Dihydropyrimidinase-related protein 1"/>
    <property type="match status" value="1"/>
</dbReference>